<keyword evidence="1" id="KW-0812">Transmembrane</keyword>
<proteinExistence type="predicted"/>
<dbReference type="InterPro" id="IPR018919">
    <property type="entry name" value="DUF2484"/>
</dbReference>
<dbReference type="OrthoDB" id="7862849at2"/>
<keyword evidence="1" id="KW-1133">Transmembrane helix</keyword>
<dbReference type="EMBL" id="CYSA01000024">
    <property type="protein sequence ID" value="CUH66485.1"/>
    <property type="molecule type" value="Genomic_DNA"/>
</dbReference>
<accession>A0A0P1FEG4</accession>
<dbReference type="RefSeq" id="WP_058263182.1">
    <property type="nucleotide sequence ID" value="NZ_CP051181.1"/>
</dbReference>
<evidence type="ECO:0008006" key="4">
    <source>
        <dbReference type="Google" id="ProtNLM"/>
    </source>
</evidence>
<reference evidence="2 3" key="1">
    <citation type="submission" date="2015-09" db="EMBL/GenBank/DDBJ databases">
        <authorList>
            <consortium name="Swine Surveillance"/>
        </authorList>
    </citation>
    <scope>NUCLEOTIDE SEQUENCE [LARGE SCALE GENOMIC DNA]</scope>
    <source>
        <strain evidence="2 3">CECT 4357</strain>
    </source>
</reference>
<name>A0A0P1FEG4_THAGE</name>
<dbReference type="STRING" id="53501.SAMN04488043_11713"/>
<feature type="transmembrane region" description="Helical" evidence="1">
    <location>
        <begin position="29"/>
        <end position="47"/>
    </location>
</feature>
<organism evidence="2 3">
    <name type="scientific">Thalassovita gelatinovora</name>
    <name type="common">Thalassobius gelatinovorus</name>
    <dbReference type="NCBI Taxonomy" id="53501"/>
    <lineage>
        <taxon>Bacteria</taxon>
        <taxon>Pseudomonadati</taxon>
        <taxon>Pseudomonadota</taxon>
        <taxon>Alphaproteobacteria</taxon>
        <taxon>Rhodobacterales</taxon>
        <taxon>Roseobacteraceae</taxon>
        <taxon>Thalassovita</taxon>
    </lineage>
</organism>
<dbReference type="Pfam" id="PF10658">
    <property type="entry name" value="DUF2484"/>
    <property type="match status" value="1"/>
</dbReference>
<evidence type="ECO:0000256" key="1">
    <source>
        <dbReference type="SAM" id="Phobius"/>
    </source>
</evidence>
<dbReference type="AlphaFoldDB" id="A0A0P1FEG4"/>
<keyword evidence="3" id="KW-1185">Reference proteome</keyword>
<evidence type="ECO:0000313" key="3">
    <source>
        <dbReference type="Proteomes" id="UP000051587"/>
    </source>
</evidence>
<keyword evidence="1" id="KW-0472">Membrane</keyword>
<protein>
    <recommendedName>
        <fullName evidence="4">DUF2484 family protein</fullName>
    </recommendedName>
</protein>
<evidence type="ECO:0000313" key="2">
    <source>
        <dbReference type="EMBL" id="CUH66485.1"/>
    </source>
</evidence>
<sequence>MSLSLVLACGWLVLVNVVGMFPSKRNHWPQAYALIALGVPILIYLIYQHGPWAGLIFLAAAMSVLRWPVIYLGRWVKRKIGCE</sequence>
<dbReference type="Proteomes" id="UP000051587">
    <property type="component" value="Unassembled WGS sequence"/>
</dbReference>
<feature type="transmembrane region" description="Helical" evidence="1">
    <location>
        <begin position="54"/>
        <end position="73"/>
    </location>
</feature>
<gene>
    <name evidence="2" type="ORF">TG4357_02450</name>
</gene>